<keyword evidence="1" id="KW-1133">Transmembrane helix</keyword>
<name>A0A1V9ELL0_9BACT</name>
<organism evidence="2 3">
    <name type="scientific">Niastella yeongjuensis</name>
    <dbReference type="NCBI Taxonomy" id="354355"/>
    <lineage>
        <taxon>Bacteria</taxon>
        <taxon>Pseudomonadati</taxon>
        <taxon>Bacteroidota</taxon>
        <taxon>Chitinophagia</taxon>
        <taxon>Chitinophagales</taxon>
        <taxon>Chitinophagaceae</taxon>
        <taxon>Niastella</taxon>
    </lineage>
</organism>
<reference evidence="3" key="1">
    <citation type="submission" date="2016-04" db="EMBL/GenBank/DDBJ databases">
        <authorList>
            <person name="Chen L."/>
            <person name="Zhuang W."/>
            <person name="Wang G."/>
        </authorList>
    </citation>
    <scope>NUCLEOTIDE SEQUENCE [LARGE SCALE GENOMIC DNA]</scope>
    <source>
        <strain evidence="3">17621</strain>
    </source>
</reference>
<keyword evidence="1" id="KW-0812">Transmembrane</keyword>
<sequence length="63" mass="7152">MKLKCWIGPLLGVIILLLLRQMLYDEMENEQPQSAIPAAIEKKKPEISTPMASTLLIRDTLPF</sequence>
<evidence type="ECO:0000313" key="3">
    <source>
        <dbReference type="Proteomes" id="UP000192610"/>
    </source>
</evidence>
<accession>A0A1V9ELL0</accession>
<dbReference type="Proteomes" id="UP000192610">
    <property type="component" value="Unassembled WGS sequence"/>
</dbReference>
<evidence type="ECO:0000313" key="2">
    <source>
        <dbReference type="EMBL" id="OQP46932.1"/>
    </source>
</evidence>
<protein>
    <submittedName>
        <fullName evidence="2">Uncharacterized protein</fullName>
    </submittedName>
</protein>
<gene>
    <name evidence="2" type="ORF">A4H97_05275</name>
</gene>
<feature type="transmembrane region" description="Helical" evidence="1">
    <location>
        <begin position="6"/>
        <end position="23"/>
    </location>
</feature>
<proteinExistence type="predicted"/>
<comment type="caution">
    <text evidence="2">The sequence shown here is derived from an EMBL/GenBank/DDBJ whole genome shotgun (WGS) entry which is preliminary data.</text>
</comment>
<keyword evidence="3" id="KW-1185">Reference proteome</keyword>
<dbReference type="AlphaFoldDB" id="A0A1V9ELL0"/>
<evidence type="ECO:0000256" key="1">
    <source>
        <dbReference type="SAM" id="Phobius"/>
    </source>
</evidence>
<keyword evidence="1" id="KW-0472">Membrane</keyword>
<dbReference type="EMBL" id="LVXG01000023">
    <property type="protein sequence ID" value="OQP46932.1"/>
    <property type="molecule type" value="Genomic_DNA"/>
</dbReference>